<proteinExistence type="predicted"/>
<protein>
    <submittedName>
        <fullName evidence="3">RhoGEF domain-containing protein gxcJ</fullName>
    </submittedName>
</protein>
<gene>
    <name evidence="3" type="primary">LOC108669895</name>
</gene>
<evidence type="ECO:0000313" key="3">
    <source>
        <dbReference type="RefSeq" id="XP_047735942.1"/>
    </source>
</evidence>
<sequence>MTLTTLWDVPKNISNNSSNDRSNISNISNNISNNSSNDSSNISQNISNISNDSSNNINNIINNIGNTISNISSISIYSSYNSSSNNSKNNISNKISDNSCNISSNESRHYTSIISNISNHSNNKISHHVTSMFGFSDWGVYSDAPSSSELGKASASWVIHSHAVLLLPSGGTDYPPTFSNLYKDNIYGSDAKRSERHERCLPQVPACDIKVKSEASEVPVPAPAMQVSEIHIKEEPRDEDADVTVKEESLLYGDQACSSQHLSSATADQAAAASSSCWTVKTEVKAERDADVSAPAPAGAAGRTRASRCRLQANKHSMPGLYESQVLQAKKNITRTHPLSINAWLKKNISSVKSEPHIEEPDRDNFGEVLRYLIRSKDVVKPHADGPLRGAIMFGYYLQLLFDNKFNESASVIERLPIGTILSDHIGIKRRYADHLRWLGKLGHQYSKLGNVSLCLYQVFRKRPDITILFKYRPYLANEWK</sequence>
<feature type="region of interest" description="Disordered" evidence="1">
    <location>
        <begin position="10"/>
        <end position="40"/>
    </location>
</feature>
<keyword evidence="2" id="KW-1185">Reference proteome</keyword>
<accession>A0A979FH65</accession>
<dbReference type="GeneID" id="108669895"/>
<evidence type="ECO:0000256" key="1">
    <source>
        <dbReference type="SAM" id="MobiDB-lite"/>
    </source>
</evidence>
<organism evidence="2 3">
    <name type="scientific">Hyalella azteca</name>
    <name type="common">Amphipod</name>
    <dbReference type="NCBI Taxonomy" id="294128"/>
    <lineage>
        <taxon>Eukaryota</taxon>
        <taxon>Metazoa</taxon>
        <taxon>Ecdysozoa</taxon>
        <taxon>Arthropoda</taxon>
        <taxon>Crustacea</taxon>
        <taxon>Multicrustacea</taxon>
        <taxon>Malacostraca</taxon>
        <taxon>Eumalacostraca</taxon>
        <taxon>Peracarida</taxon>
        <taxon>Amphipoda</taxon>
        <taxon>Senticaudata</taxon>
        <taxon>Talitrida</taxon>
        <taxon>Talitroidea</taxon>
        <taxon>Hyalellidae</taxon>
        <taxon>Hyalella</taxon>
    </lineage>
</organism>
<dbReference type="AlphaFoldDB" id="A0A979FH65"/>
<feature type="compositionally biased region" description="Low complexity" evidence="1">
    <location>
        <begin position="12"/>
        <end position="40"/>
    </location>
</feature>
<name>A0A979FH65_HYAAZ</name>
<reference evidence="3" key="1">
    <citation type="submission" date="2025-08" db="UniProtKB">
        <authorList>
            <consortium name="RefSeq"/>
        </authorList>
    </citation>
    <scope>IDENTIFICATION</scope>
    <source>
        <tissue evidence="3">Whole organism</tissue>
    </source>
</reference>
<dbReference type="Proteomes" id="UP000694843">
    <property type="component" value="Unplaced"/>
</dbReference>
<dbReference type="RefSeq" id="XP_047735942.1">
    <property type="nucleotide sequence ID" value="XM_047879986.1"/>
</dbReference>
<evidence type="ECO:0000313" key="2">
    <source>
        <dbReference type="Proteomes" id="UP000694843"/>
    </source>
</evidence>
<dbReference type="KEGG" id="hazt:108669895"/>